<dbReference type="AlphaFoldDB" id="A0A5A7QLN4"/>
<proteinExistence type="predicted"/>
<evidence type="ECO:0000313" key="2">
    <source>
        <dbReference type="Proteomes" id="UP000325081"/>
    </source>
</evidence>
<gene>
    <name evidence="1" type="ORF">STAS_23046</name>
</gene>
<dbReference type="Proteomes" id="UP000325081">
    <property type="component" value="Unassembled WGS sequence"/>
</dbReference>
<keyword evidence="2" id="KW-1185">Reference proteome</keyword>
<protein>
    <submittedName>
        <fullName evidence="1">Integrase</fullName>
    </submittedName>
</protein>
<name>A0A5A7QLN4_STRAF</name>
<comment type="caution">
    <text evidence="1">The sequence shown here is derived from an EMBL/GenBank/DDBJ whole genome shotgun (WGS) entry which is preliminary data.</text>
</comment>
<sequence length="171" mass="19150">MAATDGVAAALQVHWRQEAVDGGGAIRPIGGWRRSTVESTSSCKPCLLGFWQGPATEKPRMSTGFGMKKPEHFFWDFCLTSKTTQMEFDHDKKDLPSSFSDFLLLRHRSRIGVPVNPALDLSCFSMYLRYVSGKSLESFTKNTKVGGLIAAYKEMKIKYGKSFVRQLDEVL</sequence>
<accession>A0A5A7QLN4</accession>
<reference evidence="2" key="1">
    <citation type="journal article" date="2019" name="Curr. Biol.">
        <title>Genome Sequence of Striga asiatica Provides Insight into the Evolution of Plant Parasitism.</title>
        <authorList>
            <person name="Yoshida S."/>
            <person name="Kim S."/>
            <person name="Wafula E.K."/>
            <person name="Tanskanen J."/>
            <person name="Kim Y.M."/>
            <person name="Honaas L."/>
            <person name="Yang Z."/>
            <person name="Spallek T."/>
            <person name="Conn C.E."/>
            <person name="Ichihashi Y."/>
            <person name="Cheong K."/>
            <person name="Cui S."/>
            <person name="Der J.P."/>
            <person name="Gundlach H."/>
            <person name="Jiao Y."/>
            <person name="Hori C."/>
            <person name="Ishida J.K."/>
            <person name="Kasahara H."/>
            <person name="Kiba T."/>
            <person name="Kim M.S."/>
            <person name="Koo N."/>
            <person name="Laohavisit A."/>
            <person name="Lee Y.H."/>
            <person name="Lumba S."/>
            <person name="McCourt P."/>
            <person name="Mortimer J.C."/>
            <person name="Mutuku J.M."/>
            <person name="Nomura T."/>
            <person name="Sasaki-Sekimoto Y."/>
            <person name="Seto Y."/>
            <person name="Wang Y."/>
            <person name="Wakatake T."/>
            <person name="Sakakibara H."/>
            <person name="Demura T."/>
            <person name="Yamaguchi S."/>
            <person name="Yoneyama K."/>
            <person name="Manabe R.I."/>
            <person name="Nelson D.C."/>
            <person name="Schulman A.H."/>
            <person name="Timko M.P."/>
            <person name="dePamphilis C.W."/>
            <person name="Choi D."/>
            <person name="Shirasu K."/>
        </authorList>
    </citation>
    <scope>NUCLEOTIDE SEQUENCE [LARGE SCALE GENOMIC DNA]</scope>
    <source>
        <strain evidence="2">cv. UVA1</strain>
    </source>
</reference>
<dbReference type="EMBL" id="BKCP01007404">
    <property type="protein sequence ID" value="GER46054.1"/>
    <property type="molecule type" value="Genomic_DNA"/>
</dbReference>
<organism evidence="1 2">
    <name type="scientific">Striga asiatica</name>
    <name type="common">Asiatic witchweed</name>
    <name type="synonym">Buchnera asiatica</name>
    <dbReference type="NCBI Taxonomy" id="4170"/>
    <lineage>
        <taxon>Eukaryota</taxon>
        <taxon>Viridiplantae</taxon>
        <taxon>Streptophyta</taxon>
        <taxon>Embryophyta</taxon>
        <taxon>Tracheophyta</taxon>
        <taxon>Spermatophyta</taxon>
        <taxon>Magnoliopsida</taxon>
        <taxon>eudicotyledons</taxon>
        <taxon>Gunneridae</taxon>
        <taxon>Pentapetalae</taxon>
        <taxon>asterids</taxon>
        <taxon>lamiids</taxon>
        <taxon>Lamiales</taxon>
        <taxon>Orobanchaceae</taxon>
        <taxon>Buchnereae</taxon>
        <taxon>Striga</taxon>
    </lineage>
</organism>
<evidence type="ECO:0000313" key="1">
    <source>
        <dbReference type="EMBL" id="GER46054.1"/>
    </source>
</evidence>